<feature type="transmembrane region" description="Helical" evidence="7">
    <location>
        <begin position="117"/>
        <end position="140"/>
    </location>
</feature>
<evidence type="ECO:0000256" key="3">
    <source>
        <dbReference type="ARBA" id="ARBA00022475"/>
    </source>
</evidence>
<feature type="transmembrane region" description="Helical" evidence="7">
    <location>
        <begin position="393"/>
        <end position="413"/>
    </location>
</feature>
<comment type="similarity">
    <text evidence="2">Belongs to the polysaccharide synthase family.</text>
</comment>
<comment type="subcellular location">
    <subcellularLocation>
        <location evidence="1">Cell membrane</location>
        <topology evidence="1">Multi-pass membrane protein</topology>
    </subcellularLocation>
</comment>
<proteinExistence type="inferred from homology"/>
<keyword evidence="4 7" id="KW-0812">Transmembrane</keyword>
<keyword evidence="6 7" id="KW-0472">Membrane</keyword>
<evidence type="ECO:0000313" key="9">
    <source>
        <dbReference type="EMBL" id="SFK50962.1"/>
    </source>
</evidence>
<dbReference type="EMBL" id="CP011366">
    <property type="protein sequence ID" value="AKG73463.1"/>
    <property type="molecule type" value="Genomic_DNA"/>
</dbReference>
<feature type="transmembrane region" description="Helical" evidence="7">
    <location>
        <begin position="12"/>
        <end position="35"/>
    </location>
</feature>
<evidence type="ECO:0000256" key="6">
    <source>
        <dbReference type="ARBA" id="ARBA00023136"/>
    </source>
</evidence>
<feature type="transmembrane region" description="Helical" evidence="7">
    <location>
        <begin position="369"/>
        <end position="387"/>
    </location>
</feature>
<dbReference type="KEGG" id="shv:AAT16_04080"/>
<dbReference type="PANTHER" id="PTHR30250">
    <property type="entry name" value="PST FAMILY PREDICTED COLANIC ACID TRANSPORTER"/>
    <property type="match status" value="1"/>
</dbReference>
<keyword evidence="5 7" id="KW-1133">Transmembrane helix</keyword>
<feature type="transmembrane region" description="Helical" evidence="7">
    <location>
        <begin position="258"/>
        <end position="279"/>
    </location>
</feature>
<dbReference type="OrthoDB" id="109075at2"/>
<evidence type="ECO:0000256" key="2">
    <source>
        <dbReference type="ARBA" id="ARBA00007430"/>
    </source>
</evidence>
<dbReference type="Pfam" id="PF13440">
    <property type="entry name" value="Polysacc_synt_3"/>
    <property type="match status" value="1"/>
</dbReference>
<evidence type="ECO:0000256" key="4">
    <source>
        <dbReference type="ARBA" id="ARBA00022692"/>
    </source>
</evidence>
<organism evidence="9 11">
    <name type="scientific">Salinicoccus halodurans</name>
    <dbReference type="NCBI Taxonomy" id="407035"/>
    <lineage>
        <taxon>Bacteria</taxon>
        <taxon>Bacillati</taxon>
        <taxon>Bacillota</taxon>
        <taxon>Bacilli</taxon>
        <taxon>Bacillales</taxon>
        <taxon>Staphylococcaceae</taxon>
        <taxon>Salinicoccus</taxon>
    </lineage>
</organism>
<evidence type="ECO:0000256" key="7">
    <source>
        <dbReference type="SAM" id="Phobius"/>
    </source>
</evidence>
<dbReference type="InterPro" id="IPR050833">
    <property type="entry name" value="Poly_Biosynth_Transport"/>
</dbReference>
<sequence length="421" mass="47649">MRDQLNRIKSNQFLLSLSTLISGSVIAQVITILLSPLITRLFSPEQFGLYTIIITAVSLFGPIICLKYDMAIIGANNIKETFSIIKLCFILIFPISFIISISYSLLVFNGFNKKTEVIWYSFVIFILLLTYGLNNVLLAYNNKSRSYNLIASVTIIKSSVNNFILLITGFLNLGSVGLILSQIISSIVGVRKQSKEIRKKLIYLKKTSLYNMKSVFIKYINFPMFNATSAIINTSIYSSINLFIAMSFSLQQLGYYSISYRVLGIPFMIISANVARIFFERATKEKNEKGNFNSTFNKTFKIIAIVIIPTIVLLAILAPTLFPIIFGHEWGIAGIYIALLSPMFAIRLIGESLTTSFIVAGKQNVELQFQLTLMIGQLIIYIFTYYLNIQIETFFVCISFLYVIVQSIMIIYMKNLSEKIL</sequence>
<evidence type="ECO:0000256" key="1">
    <source>
        <dbReference type="ARBA" id="ARBA00004651"/>
    </source>
</evidence>
<keyword evidence="3" id="KW-1003">Cell membrane</keyword>
<dbReference type="Proteomes" id="UP000183090">
    <property type="component" value="Unassembled WGS sequence"/>
</dbReference>
<dbReference type="Proteomes" id="UP000034029">
    <property type="component" value="Chromosome"/>
</dbReference>
<feature type="transmembrane region" description="Helical" evidence="7">
    <location>
        <begin position="87"/>
        <end position="111"/>
    </location>
</feature>
<evidence type="ECO:0000313" key="8">
    <source>
        <dbReference type="EMBL" id="AKG73463.1"/>
    </source>
</evidence>
<dbReference type="EMBL" id="FOTB01000001">
    <property type="protein sequence ID" value="SFK50962.1"/>
    <property type="molecule type" value="Genomic_DNA"/>
</dbReference>
<dbReference type="PANTHER" id="PTHR30250:SF10">
    <property type="entry name" value="LIPOPOLYSACCHARIDE BIOSYNTHESIS PROTEIN WZXC"/>
    <property type="match status" value="1"/>
</dbReference>
<gene>
    <name evidence="8" type="ORF">AAT16_04080</name>
    <name evidence="9" type="ORF">SAMN05216235_0053</name>
</gene>
<feature type="transmembrane region" description="Helical" evidence="7">
    <location>
        <begin position="330"/>
        <end position="349"/>
    </location>
</feature>
<evidence type="ECO:0000256" key="5">
    <source>
        <dbReference type="ARBA" id="ARBA00022989"/>
    </source>
</evidence>
<dbReference type="GO" id="GO:0005886">
    <property type="term" value="C:plasma membrane"/>
    <property type="evidence" value="ECO:0007669"/>
    <property type="project" value="UniProtKB-SubCell"/>
</dbReference>
<keyword evidence="10" id="KW-1185">Reference proteome</keyword>
<evidence type="ECO:0000313" key="10">
    <source>
        <dbReference type="Proteomes" id="UP000034029"/>
    </source>
</evidence>
<feature type="transmembrane region" description="Helical" evidence="7">
    <location>
        <begin position="47"/>
        <end position="66"/>
    </location>
</feature>
<reference evidence="10" key="2">
    <citation type="submission" date="2015-04" db="EMBL/GenBank/DDBJ databases">
        <title>Complete genome sequence of Salinicoccus halodurans strain H3B36, isolated from the Qaidam basin of China.</title>
        <authorList>
            <person name="Ma Y."/>
            <person name="Jiang K."/>
            <person name="Xue Y."/>
        </authorList>
    </citation>
    <scope>NUCLEOTIDE SEQUENCE [LARGE SCALE GENOMIC DNA]</scope>
    <source>
        <strain evidence="10">H3B36</strain>
    </source>
</reference>
<feature type="transmembrane region" description="Helical" evidence="7">
    <location>
        <begin position="222"/>
        <end position="246"/>
    </location>
</feature>
<protein>
    <submittedName>
        <fullName evidence="9">Membrane protein involved in the export of O-antigen and teichoic acid</fullName>
    </submittedName>
</protein>
<evidence type="ECO:0000313" key="11">
    <source>
        <dbReference type="Proteomes" id="UP000183090"/>
    </source>
</evidence>
<feature type="transmembrane region" description="Helical" evidence="7">
    <location>
        <begin position="173"/>
        <end position="190"/>
    </location>
</feature>
<reference evidence="9 11" key="3">
    <citation type="submission" date="2016-10" db="EMBL/GenBank/DDBJ databases">
        <authorList>
            <person name="Varghese N."/>
            <person name="Submissions S."/>
        </authorList>
    </citation>
    <scope>NUCLEOTIDE SEQUENCE [LARGE SCALE GENOMIC DNA]</scope>
    <source>
        <strain evidence="9 11">CGMCC 1.6501</strain>
    </source>
</reference>
<dbReference type="AlphaFoldDB" id="A0A0F7HL14"/>
<name>A0A0F7HL14_9STAP</name>
<dbReference type="RefSeq" id="WP_046789653.1">
    <property type="nucleotide sequence ID" value="NZ_CP011366.1"/>
</dbReference>
<feature type="transmembrane region" description="Helical" evidence="7">
    <location>
        <begin position="300"/>
        <end position="324"/>
    </location>
</feature>
<reference evidence="8 10" key="1">
    <citation type="journal article" date="2015" name="Int. J. Syst. Evol. Microbiol.">
        <title>Complete genome sequence of Salinicoccus halodurans H3B36, isolated from the Qaidam Basin in China.</title>
        <authorList>
            <person name="Jiang K."/>
            <person name="Xue Y."/>
            <person name="Ma Y."/>
        </authorList>
    </citation>
    <scope>NUCLEOTIDE SEQUENCE [LARGE SCALE GENOMIC DNA]</scope>
    <source>
        <strain evidence="8 10">H3B36</strain>
    </source>
</reference>
<accession>A0A0F7HL14</accession>